<dbReference type="SUPFAM" id="SSF55347">
    <property type="entry name" value="Glyceraldehyde-3-phosphate dehydrogenase-like, C-terminal domain"/>
    <property type="match status" value="1"/>
</dbReference>
<accession>A0A0D0AUR0</accession>
<evidence type="ECO:0000259" key="1">
    <source>
        <dbReference type="Pfam" id="PF02800"/>
    </source>
</evidence>
<organism evidence="2 3">
    <name type="scientific">Suillus luteus UH-Slu-Lm8-n1</name>
    <dbReference type="NCBI Taxonomy" id="930992"/>
    <lineage>
        <taxon>Eukaryota</taxon>
        <taxon>Fungi</taxon>
        <taxon>Dikarya</taxon>
        <taxon>Basidiomycota</taxon>
        <taxon>Agaricomycotina</taxon>
        <taxon>Agaricomycetes</taxon>
        <taxon>Agaricomycetidae</taxon>
        <taxon>Boletales</taxon>
        <taxon>Suillineae</taxon>
        <taxon>Suillaceae</taxon>
        <taxon>Suillus</taxon>
    </lineage>
</organism>
<evidence type="ECO:0000313" key="2">
    <source>
        <dbReference type="EMBL" id="KIK35608.1"/>
    </source>
</evidence>
<dbReference type="InterPro" id="IPR020829">
    <property type="entry name" value="GlycerAld_3-P_DH_cat"/>
</dbReference>
<dbReference type="OrthoDB" id="2652287at2759"/>
<gene>
    <name evidence="2" type="ORF">CY34DRAFT_566219</name>
</gene>
<dbReference type="Gene3D" id="3.30.360.10">
    <property type="entry name" value="Dihydrodipicolinate Reductase, domain 2"/>
    <property type="match status" value="1"/>
</dbReference>
<sequence>MDLFITTTERRRLSEESFPRWIAGSLIESRVPIVNVSVVDLVVNVKSSTCFGVITTAMREAEEGPLKSVSFVRSGVYELAGGTESAVFNPRVAFGFHSGFIRVAFGFHSHFIRVAFGFHSRSIHVSFKLVIYYVNEWGYSKCVCEYHLSRL</sequence>
<reference evidence="2 3" key="1">
    <citation type="submission" date="2014-04" db="EMBL/GenBank/DDBJ databases">
        <authorList>
            <consortium name="DOE Joint Genome Institute"/>
            <person name="Kuo A."/>
            <person name="Ruytinx J."/>
            <person name="Rineau F."/>
            <person name="Colpaert J."/>
            <person name="Kohler A."/>
            <person name="Nagy L.G."/>
            <person name="Floudas D."/>
            <person name="Copeland A."/>
            <person name="Barry K.W."/>
            <person name="Cichocki N."/>
            <person name="Veneault-Fourrey C."/>
            <person name="LaButti K."/>
            <person name="Lindquist E.A."/>
            <person name="Lipzen A."/>
            <person name="Lundell T."/>
            <person name="Morin E."/>
            <person name="Murat C."/>
            <person name="Sun H."/>
            <person name="Tunlid A."/>
            <person name="Henrissat B."/>
            <person name="Grigoriev I.V."/>
            <person name="Hibbett D.S."/>
            <person name="Martin F."/>
            <person name="Nordberg H.P."/>
            <person name="Cantor M.N."/>
            <person name="Hua S.X."/>
        </authorList>
    </citation>
    <scope>NUCLEOTIDE SEQUENCE [LARGE SCALE GENOMIC DNA]</scope>
    <source>
        <strain evidence="2 3">UH-Slu-Lm8-n1</strain>
    </source>
</reference>
<dbReference type="GO" id="GO:0016620">
    <property type="term" value="F:oxidoreductase activity, acting on the aldehyde or oxo group of donors, NAD or NADP as acceptor"/>
    <property type="evidence" value="ECO:0007669"/>
    <property type="project" value="InterPro"/>
</dbReference>
<dbReference type="EMBL" id="KN835606">
    <property type="protein sequence ID" value="KIK35608.1"/>
    <property type="molecule type" value="Genomic_DNA"/>
</dbReference>
<reference evidence="3" key="2">
    <citation type="submission" date="2015-01" db="EMBL/GenBank/DDBJ databases">
        <title>Evolutionary Origins and Diversification of the Mycorrhizal Mutualists.</title>
        <authorList>
            <consortium name="DOE Joint Genome Institute"/>
            <consortium name="Mycorrhizal Genomics Consortium"/>
            <person name="Kohler A."/>
            <person name="Kuo A."/>
            <person name="Nagy L.G."/>
            <person name="Floudas D."/>
            <person name="Copeland A."/>
            <person name="Barry K.W."/>
            <person name="Cichocki N."/>
            <person name="Veneault-Fourrey C."/>
            <person name="LaButti K."/>
            <person name="Lindquist E.A."/>
            <person name="Lipzen A."/>
            <person name="Lundell T."/>
            <person name="Morin E."/>
            <person name="Murat C."/>
            <person name="Riley R."/>
            <person name="Ohm R."/>
            <person name="Sun H."/>
            <person name="Tunlid A."/>
            <person name="Henrissat B."/>
            <person name="Grigoriev I.V."/>
            <person name="Hibbett D.S."/>
            <person name="Martin F."/>
        </authorList>
    </citation>
    <scope>NUCLEOTIDE SEQUENCE [LARGE SCALE GENOMIC DNA]</scope>
    <source>
        <strain evidence="3">UH-Slu-Lm8-n1</strain>
    </source>
</reference>
<dbReference type="InParanoid" id="A0A0D0AUR0"/>
<proteinExistence type="predicted"/>
<dbReference type="Pfam" id="PF02800">
    <property type="entry name" value="Gp_dh_C"/>
    <property type="match status" value="1"/>
</dbReference>
<evidence type="ECO:0000313" key="3">
    <source>
        <dbReference type="Proteomes" id="UP000054485"/>
    </source>
</evidence>
<name>A0A0D0AUR0_9AGAM</name>
<dbReference type="AlphaFoldDB" id="A0A0D0AUR0"/>
<dbReference type="Proteomes" id="UP000054485">
    <property type="component" value="Unassembled WGS sequence"/>
</dbReference>
<feature type="domain" description="Glyceraldehyde 3-phosphate dehydrogenase catalytic" evidence="1">
    <location>
        <begin position="30"/>
        <end position="70"/>
    </location>
</feature>
<dbReference type="STRING" id="930992.A0A0D0AUR0"/>
<keyword evidence="3" id="KW-1185">Reference proteome</keyword>
<dbReference type="HOGENOM" id="CLU_1732686_0_0_1"/>
<protein>
    <recommendedName>
        <fullName evidence="1">Glyceraldehyde 3-phosphate dehydrogenase catalytic domain-containing protein</fullName>
    </recommendedName>
</protein>